<feature type="compositionally biased region" description="Gly residues" evidence="1">
    <location>
        <begin position="67"/>
        <end position="80"/>
    </location>
</feature>
<reference evidence="3" key="2">
    <citation type="submission" date="2022-01" db="EMBL/GenBank/DDBJ databases">
        <authorList>
            <person name="Yamashiro T."/>
            <person name="Shiraishi A."/>
            <person name="Satake H."/>
            <person name="Nakayama K."/>
        </authorList>
    </citation>
    <scope>NUCLEOTIDE SEQUENCE</scope>
</reference>
<feature type="chain" id="PRO_5045237917" evidence="2">
    <location>
        <begin position="23"/>
        <end position="302"/>
    </location>
</feature>
<protein>
    <submittedName>
        <fullName evidence="3">Uncharacterized protein</fullName>
    </submittedName>
</protein>
<evidence type="ECO:0000313" key="3">
    <source>
        <dbReference type="EMBL" id="GJS62451.1"/>
    </source>
</evidence>
<reference evidence="3" key="1">
    <citation type="journal article" date="2022" name="Int. J. Mol. Sci.">
        <title>Draft Genome of Tanacetum Coccineum: Genomic Comparison of Closely Related Tanacetum-Family Plants.</title>
        <authorList>
            <person name="Yamashiro T."/>
            <person name="Shiraishi A."/>
            <person name="Nakayama K."/>
            <person name="Satake H."/>
        </authorList>
    </citation>
    <scope>NUCLEOTIDE SEQUENCE</scope>
</reference>
<comment type="caution">
    <text evidence="3">The sequence shown here is derived from an EMBL/GenBank/DDBJ whole genome shotgun (WGS) entry which is preliminary data.</text>
</comment>
<feature type="region of interest" description="Disordered" evidence="1">
    <location>
        <begin position="20"/>
        <end position="146"/>
    </location>
</feature>
<sequence>MLGLNWLIFLGFIIYNYEGLQGDDSNYSSDDSSENSSDDDSSDDDSGDDDSSGDDSCEDSGDDAGDTPGGIPIGNPGGNPIGNPDDDSSDDSSDNDGDDDGDHNDRDNDVDDNNNNNDGDNDDDNDNDDDDDDNNNDDDDDNPEHHCNRYLMRVQYEEVKNINTSTLSLDYLNVAHVLIRCGTSGPRTSVKVNLGLQYDSQYTCTGCGYDGKISFDDCPVGTEGLGIMKVKIFTTTSHEYDDIRESEFSWKAKSVDPEGSSVEFMTTGNYWKMSSRECRGTLGDDKVRPEVRGLTVAFDLQN</sequence>
<proteinExistence type="predicted"/>
<dbReference type="EMBL" id="BQNB010009361">
    <property type="protein sequence ID" value="GJS62451.1"/>
    <property type="molecule type" value="Genomic_DNA"/>
</dbReference>
<keyword evidence="2" id="KW-0732">Signal</keyword>
<feature type="compositionally biased region" description="Acidic residues" evidence="1">
    <location>
        <begin position="84"/>
        <end position="112"/>
    </location>
</feature>
<name>A0ABQ4XB78_9ASTR</name>
<evidence type="ECO:0000256" key="1">
    <source>
        <dbReference type="SAM" id="MobiDB-lite"/>
    </source>
</evidence>
<evidence type="ECO:0000313" key="4">
    <source>
        <dbReference type="Proteomes" id="UP001151760"/>
    </source>
</evidence>
<feature type="signal peptide" evidence="2">
    <location>
        <begin position="1"/>
        <end position="22"/>
    </location>
</feature>
<gene>
    <name evidence="3" type="ORF">Tco_0657235</name>
</gene>
<feature type="compositionally biased region" description="Acidic residues" evidence="1">
    <location>
        <begin position="31"/>
        <end position="65"/>
    </location>
</feature>
<feature type="compositionally biased region" description="Acidic residues" evidence="1">
    <location>
        <begin position="119"/>
        <end position="142"/>
    </location>
</feature>
<keyword evidence="4" id="KW-1185">Reference proteome</keyword>
<organism evidence="3 4">
    <name type="scientific">Tanacetum coccineum</name>
    <dbReference type="NCBI Taxonomy" id="301880"/>
    <lineage>
        <taxon>Eukaryota</taxon>
        <taxon>Viridiplantae</taxon>
        <taxon>Streptophyta</taxon>
        <taxon>Embryophyta</taxon>
        <taxon>Tracheophyta</taxon>
        <taxon>Spermatophyta</taxon>
        <taxon>Magnoliopsida</taxon>
        <taxon>eudicotyledons</taxon>
        <taxon>Gunneridae</taxon>
        <taxon>Pentapetalae</taxon>
        <taxon>asterids</taxon>
        <taxon>campanulids</taxon>
        <taxon>Asterales</taxon>
        <taxon>Asteraceae</taxon>
        <taxon>Asteroideae</taxon>
        <taxon>Anthemideae</taxon>
        <taxon>Anthemidinae</taxon>
        <taxon>Tanacetum</taxon>
    </lineage>
</organism>
<accession>A0ABQ4XB78</accession>
<dbReference type="Proteomes" id="UP001151760">
    <property type="component" value="Unassembled WGS sequence"/>
</dbReference>
<evidence type="ECO:0000256" key="2">
    <source>
        <dbReference type="SAM" id="SignalP"/>
    </source>
</evidence>